<evidence type="ECO:0008006" key="3">
    <source>
        <dbReference type="Google" id="ProtNLM"/>
    </source>
</evidence>
<dbReference type="EMBL" id="JBHUDG010000004">
    <property type="protein sequence ID" value="MFD1629427.1"/>
    <property type="molecule type" value="Genomic_DNA"/>
</dbReference>
<keyword evidence="2" id="KW-1185">Reference proteome</keyword>
<reference evidence="2" key="1">
    <citation type="journal article" date="2019" name="Int. J. Syst. Evol. Microbiol.">
        <title>The Global Catalogue of Microorganisms (GCM) 10K type strain sequencing project: providing services to taxonomists for standard genome sequencing and annotation.</title>
        <authorList>
            <consortium name="The Broad Institute Genomics Platform"/>
            <consortium name="The Broad Institute Genome Sequencing Center for Infectious Disease"/>
            <person name="Wu L."/>
            <person name="Ma J."/>
        </authorList>
    </citation>
    <scope>NUCLEOTIDE SEQUENCE [LARGE SCALE GENOMIC DNA]</scope>
    <source>
        <strain evidence="2">CCUG 53762</strain>
    </source>
</reference>
<evidence type="ECO:0000313" key="2">
    <source>
        <dbReference type="Proteomes" id="UP001597118"/>
    </source>
</evidence>
<dbReference type="RefSeq" id="WP_379661806.1">
    <property type="nucleotide sequence ID" value="NZ_JBHUDG010000004.1"/>
</dbReference>
<comment type="caution">
    <text evidence="1">The sequence shown here is derived from an EMBL/GenBank/DDBJ whole genome shotgun (WGS) entry which is preliminary data.</text>
</comment>
<name>A0ABW4IAK4_9SPHI</name>
<protein>
    <recommendedName>
        <fullName evidence="3">DUF4377 domain-containing protein</fullName>
    </recommendedName>
</protein>
<accession>A0ABW4IAK4</accession>
<dbReference type="PROSITE" id="PS51257">
    <property type="entry name" value="PROKAR_LIPOPROTEIN"/>
    <property type="match status" value="1"/>
</dbReference>
<organism evidence="1 2">
    <name type="scientific">Pseudopedobacter beijingensis</name>
    <dbReference type="NCBI Taxonomy" id="1207056"/>
    <lineage>
        <taxon>Bacteria</taxon>
        <taxon>Pseudomonadati</taxon>
        <taxon>Bacteroidota</taxon>
        <taxon>Sphingobacteriia</taxon>
        <taxon>Sphingobacteriales</taxon>
        <taxon>Sphingobacteriaceae</taxon>
        <taxon>Pseudopedobacter</taxon>
    </lineage>
</organism>
<evidence type="ECO:0000313" key="1">
    <source>
        <dbReference type="EMBL" id="MFD1629427.1"/>
    </source>
</evidence>
<dbReference type="Proteomes" id="UP001597118">
    <property type="component" value="Unassembled WGS sequence"/>
</dbReference>
<sequence>MKNIIIITLAICIGLFVSCDKPDNLAENCYKARLISNNSTCGTVVHIVTANSALPQSLWADGNGIKYEQAYSTGVMPEEFKDGRTFFVKVSNVSKLDSQIMPAVCGPLPQYAITFDLVDENCSLLESSKGD</sequence>
<gene>
    <name evidence="1" type="ORF">ACFSAH_06020</name>
</gene>
<proteinExistence type="predicted"/>